<dbReference type="EMBL" id="BSDX01000001">
    <property type="protein sequence ID" value="GLI53359.1"/>
    <property type="molecule type" value="Genomic_DNA"/>
</dbReference>
<keyword evidence="3" id="KW-0540">Nuclease</keyword>
<keyword evidence="1" id="KW-0597">Phosphoprotein</keyword>
<proteinExistence type="predicted"/>
<evidence type="ECO:0000313" key="7">
    <source>
        <dbReference type="Proteomes" id="UP001144297"/>
    </source>
</evidence>
<evidence type="ECO:0000256" key="2">
    <source>
        <dbReference type="ARBA" id="ARBA00022649"/>
    </source>
</evidence>
<keyword evidence="4" id="KW-0547">Nucleotide-binding</keyword>
<dbReference type="PANTHER" id="PTHR34139">
    <property type="entry name" value="UPF0331 PROTEIN MJ0127"/>
    <property type="match status" value="1"/>
</dbReference>
<dbReference type="Proteomes" id="UP001144297">
    <property type="component" value="Unassembled WGS sequence"/>
</dbReference>
<evidence type="ECO:0000256" key="1">
    <source>
        <dbReference type="ARBA" id="ARBA00022553"/>
    </source>
</evidence>
<organism evidence="6 7">
    <name type="scientific">Thermodesulfovibrio yellowstonii</name>
    <dbReference type="NCBI Taxonomy" id="28262"/>
    <lineage>
        <taxon>Bacteria</taxon>
        <taxon>Pseudomonadati</taxon>
        <taxon>Nitrospirota</taxon>
        <taxon>Thermodesulfovibrionia</taxon>
        <taxon>Thermodesulfovibrionales</taxon>
        <taxon>Thermodesulfovibrionaceae</taxon>
        <taxon>Thermodesulfovibrio</taxon>
    </lineage>
</organism>
<gene>
    <name evidence="6" type="ORF">TISLANDTSLP1_10520</name>
</gene>
<dbReference type="GO" id="GO:0016787">
    <property type="term" value="F:hydrolase activity"/>
    <property type="evidence" value="ECO:0007669"/>
    <property type="project" value="UniProtKB-KW"/>
</dbReference>
<protein>
    <recommendedName>
        <fullName evidence="8">DUF86 domain-containing protein</fullName>
    </recommendedName>
</protein>
<comment type="caution">
    <text evidence="6">The sequence shown here is derived from an EMBL/GenBank/DDBJ whole genome shotgun (WGS) entry which is preliminary data.</text>
</comment>
<accession>A0A9W6LK86</accession>
<keyword evidence="5" id="KW-0378">Hydrolase</keyword>
<evidence type="ECO:0008006" key="8">
    <source>
        <dbReference type="Google" id="ProtNLM"/>
    </source>
</evidence>
<name>A0A9W6LK86_9BACT</name>
<dbReference type="GO" id="GO:0000166">
    <property type="term" value="F:nucleotide binding"/>
    <property type="evidence" value="ECO:0007669"/>
    <property type="project" value="UniProtKB-KW"/>
</dbReference>
<evidence type="ECO:0000313" key="6">
    <source>
        <dbReference type="EMBL" id="GLI53359.1"/>
    </source>
</evidence>
<evidence type="ECO:0000256" key="3">
    <source>
        <dbReference type="ARBA" id="ARBA00022722"/>
    </source>
</evidence>
<dbReference type="AlphaFoldDB" id="A0A9W6LK86"/>
<dbReference type="GO" id="GO:0110001">
    <property type="term" value="C:toxin-antitoxin complex"/>
    <property type="evidence" value="ECO:0007669"/>
    <property type="project" value="InterPro"/>
</dbReference>
<evidence type="ECO:0000256" key="4">
    <source>
        <dbReference type="ARBA" id="ARBA00022741"/>
    </source>
</evidence>
<dbReference type="InterPro" id="IPR008201">
    <property type="entry name" value="HepT-like"/>
</dbReference>
<keyword evidence="2" id="KW-1277">Toxin-antitoxin system</keyword>
<dbReference type="InterPro" id="IPR051813">
    <property type="entry name" value="HepT_RNase_toxin"/>
</dbReference>
<dbReference type="GO" id="GO:0004540">
    <property type="term" value="F:RNA nuclease activity"/>
    <property type="evidence" value="ECO:0007669"/>
    <property type="project" value="InterPro"/>
</dbReference>
<keyword evidence="7" id="KW-1185">Reference proteome</keyword>
<dbReference type="PANTHER" id="PTHR34139:SF1">
    <property type="entry name" value="RNASE MJ1380-RELATED"/>
    <property type="match status" value="1"/>
</dbReference>
<sequence length="67" mass="7761">MKREVGDYIEDILKAMKSSEEFVEGMNYEEFVIDTKTIYAVTRALEIIGEAAKKIPDEIREKYSDIP</sequence>
<evidence type="ECO:0000256" key="5">
    <source>
        <dbReference type="ARBA" id="ARBA00022801"/>
    </source>
</evidence>
<reference evidence="6" key="1">
    <citation type="submission" date="2022-12" db="EMBL/GenBank/DDBJ databases">
        <title>Reference genome sequencing for broad-spectrum identification of bacterial and archaeal isolates by mass spectrometry.</title>
        <authorList>
            <person name="Sekiguchi Y."/>
            <person name="Tourlousse D.M."/>
        </authorList>
    </citation>
    <scope>NUCLEOTIDE SEQUENCE</scope>
    <source>
        <strain evidence="6">TSL-P1</strain>
    </source>
</reference>
<dbReference type="Pfam" id="PF01934">
    <property type="entry name" value="HepT-like"/>
    <property type="match status" value="1"/>
</dbReference>